<name>A0ABS1R520_9SPHI</name>
<protein>
    <submittedName>
        <fullName evidence="1">LptE family protein</fullName>
    </submittedName>
</protein>
<comment type="caution">
    <text evidence="1">The sequence shown here is derived from an EMBL/GenBank/DDBJ whole genome shotgun (WGS) entry which is preliminary data.</text>
</comment>
<accession>A0ABS1R520</accession>
<keyword evidence="2" id="KW-1185">Reference proteome</keyword>
<evidence type="ECO:0000313" key="1">
    <source>
        <dbReference type="EMBL" id="MBL1409664.1"/>
    </source>
</evidence>
<dbReference type="EMBL" id="JAERTY010000007">
    <property type="protein sequence ID" value="MBL1409664.1"/>
    <property type="molecule type" value="Genomic_DNA"/>
</dbReference>
<organism evidence="1 2">
    <name type="scientific">Sphingobacterium faecale</name>
    <dbReference type="NCBI Taxonomy" id="2803775"/>
    <lineage>
        <taxon>Bacteria</taxon>
        <taxon>Pseudomonadati</taxon>
        <taxon>Bacteroidota</taxon>
        <taxon>Sphingobacteriia</taxon>
        <taxon>Sphingobacteriales</taxon>
        <taxon>Sphingobacteriaceae</taxon>
        <taxon>Sphingobacterium</taxon>
    </lineage>
</organism>
<dbReference type="Pfam" id="PF04390">
    <property type="entry name" value="LptE"/>
    <property type="match status" value="1"/>
</dbReference>
<proteinExistence type="predicted"/>
<sequence>MWGLTGQIRAIGAMVVVLLFIQGCRVKYGFTGGSIPKDMKTYSVLYFENIAPMVYTTLSQNFTEGLKERIRTQSSLSQVNADGDAIFEGMITNYTITPASVAAGGLERAENSRLTITVKVKYTNRLDQTGESNFEESFSQFKEFAGSDVTRFEAELNQEIIKALTEDIYNKAFANW</sequence>
<evidence type="ECO:0000313" key="2">
    <source>
        <dbReference type="Proteomes" id="UP000625283"/>
    </source>
</evidence>
<gene>
    <name evidence="1" type="ORF">JKG61_12960</name>
</gene>
<reference evidence="1 2" key="1">
    <citation type="submission" date="2021-01" db="EMBL/GenBank/DDBJ databases">
        <title>C459-1 draft genome sequence.</title>
        <authorList>
            <person name="Zhang X.-F."/>
        </authorList>
    </citation>
    <scope>NUCLEOTIDE SEQUENCE [LARGE SCALE GENOMIC DNA]</scope>
    <source>
        <strain evidence="2">C459-1</strain>
    </source>
</reference>
<dbReference type="RefSeq" id="WP_202103407.1">
    <property type="nucleotide sequence ID" value="NZ_JAERTY010000007.1"/>
</dbReference>
<dbReference type="InterPro" id="IPR007485">
    <property type="entry name" value="LPS_assembly_LptE"/>
</dbReference>
<dbReference type="Proteomes" id="UP000625283">
    <property type="component" value="Unassembled WGS sequence"/>
</dbReference>